<reference evidence="1 2" key="1">
    <citation type="submission" date="2016-10" db="EMBL/GenBank/DDBJ databases">
        <title>Comparative genomics uncovers the prolific and rare metabolic potential of the cyanobacterial genus Moorea.</title>
        <authorList>
            <person name="Leao T."/>
            <person name="Castelao G."/>
            <person name="Korobeynikov A."/>
            <person name="Monroe E.A."/>
            <person name="Podell S."/>
            <person name="Glukhov E."/>
            <person name="Allen E."/>
            <person name="Gerwick W.H."/>
            <person name="Gerwick L."/>
        </authorList>
    </citation>
    <scope>NUCLEOTIDE SEQUENCE [LARGE SCALE GENOMIC DNA]</scope>
    <source>
        <strain evidence="1 2">PNG5-198</strain>
    </source>
</reference>
<keyword evidence="2" id="KW-1185">Reference proteome</keyword>
<comment type="caution">
    <text evidence="1">The sequence shown here is derived from an EMBL/GenBank/DDBJ whole genome shotgun (WGS) entry which is preliminary data.</text>
</comment>
<accession>A0A1U7NAA9</accession>
<dbReference type="AlphaFoldDB" id="A0A1U7NAA9"/>
<sequence>MILRVGARLQGRKQSIAALGHTCRMGILVERASWWNGHLGGTGILVERASWWNGHLGGTGILVERASWWNGHLGGTGILVERASCPLSISGRAGRMPTLLLFITLFSNAKSQALASHS</sequence>
<gene>
    <name evidence="1" type="ORF">BJP37_31395</name>
</gene>
<evidence type="ECO:0000313" key="1">
    <source>
        <dbReference type="EMBL" id="OLT62873.1"/>
    </source>
</evidence>
<protein>
    <submittedName>
        <fullName evidence="1">Uncharacterized protein</fullName>
    </submittedName>
</protein>
<organism evidence="1 2">
    <name type="scientific">Moorena bouillonii PNG</name>
    <dbReference type="NCBI Taxonomy" id="568701"/>
    <lineage>
        <taxon>Bacteria</taxon>
        <taxon>Bacillati</taxon>
        <taxon>Cyanobacteriota</taxon>
        <taxon>Cyanophyceae</taxon>
        <taxon>Coleofasciculales</taxon>
        <taxon>Coleofasciculaceae</taxon>
        <taxon>Moorena</taxon>
    </lineage>
</organism>
<evidence type="ECO:0000313" key="2">
    <source>
        <dbReference type="Proteomes" id="UP000186657"/>
    </source>
</evidence>
<proteinExistence type="predicted"/>
<dbReference type="Proteomes" id="UP000186657">
    <property type="component" value="Unassembled WGS sequence"/>
</dbReference>
<name>A0A1U7NAA9_9CYAN</name>
<dbReference type="EMBL" id="MKZS01000001">
    <property type="protein sequence ID" value="OLT62873.1"/>
    <property type="molecule type" value="Genomic_DNA"/>
</dbReference>